<reference evidence="1" key="1">
    <citation type="submission" date="2014-09" db="EMBL/GenBank/DDBJ databases">
        <authorList>
            <person name="Magalhaes I.L.F."/>
            <person name="Oliveira U."/>
            <person name="Santos F.R."/>
            <person name="Vidigal T.H.D.A."/>
            <person name="Brescovit A.D."/>
            <person name="Santos A.J."/>
        </authorList>
    </citation>
    <scope>NUCLEOTIDE SEQUENCE</scope>
    <source>
        <tissue evidence="1">Shoot tissue taken approximately 20 cm above the soil surface</tissue>
    </source>
</reference>
<evidence type="ECO:0000313" key="1">
    <source>
        <dbReference type="EMBL" id="JAD70096.1"/>
    </source>
</evidence>
<dbReference type="EMBL" id="GBRH01227799">
    <property type="protein sequence ID" value="JAD70096.1"/>
    <property type="molecule type" value="Transcribed_RNA"/>
</dbReference>
<name>A0A0A9C3I8_ARUDO</name>
<dbReference type="AlphaFoldDB" id="A0A0A9C3I8"/>
<sequence>MYAYYAFPRNEMYAYYAAQESALVPDCISSTIAEC</sequence>
<reference evidence="1" key="2">
    <citation type="journal article" date="2015" name="Data Brief">
        <title>Shoot transcriptome of the giant reed, Arundo donax.</title>
        <authorList>
            <person name="Barrero R.A."/>
            <person name="Guerrero F.D."/>
            <person name="Moolhuijzen P."/>
            <person name="Goolsby J.A."/>
            <person name="Tidwell J."/>
            <person name="Bellgard S.E."/>
            <person name="Bellgard M.I."/>
        </authorList>
    </citation>
    <scope>NUCLEOTIDE SEQUENCE</scope>
    <source>
        <tissue evidence="1">Shoot tissue taken approximately 20 cm above the soil surface</tissue>
    </source>
</reference>
<accession>A0A0A9C3I8</accession>
<proteinExistence type="predicted"/>
<protein>
    <submittedName>
        <fullName evidence="1">Uncharacterized protein</fullName>
    </submittedName>
</protein>
<organism evidence="1">
    <name type="scientific">Arundo donax</name>
    <name type="common">Giant reed</name>
    <name type="synonym">Donax arundinaceus</name>
    <dbReference type="NCBI Taxonomy" id="35708"/>
    <lineage>
        <taxon>Eukaryota</taxon>
        <taxon>Viridiplantae</taxon>
        <taxon>Streptophyta</taxon>
        <taxon>Embryophyta</taxon>
        <taxon>Tracheophyta</taxon>
        <taxon>Spermatophyta</taxon>
        <taxon>Magnoliopsida</taxon>
        <taxon>Liliopsida</taxon>
        <taxon>Poales</taxon>
        <taxon>Poaceae</taxon>
        <taxon>PACMAD clade</taxon>
        <taxon>Arundinoideae</taxon>
        <taxon>Arundineae</taxon>
        <taxon>Arundo</taxon>
    </lineage>
</organism>